<sequence length="391" mass="45015">MKFIQDADNIVKGKRCIVLASSGYLKGRGKISKAFIDSFDLVVKVSDMCEIPDKNNELGSRCDVWFGLPKIDDWTVDLQAIYKQNVKLMVFQPKLPHYESTWDDCVDWFEKQSHPDGVAYTFASASKYKALTEKLGCMPFSGIFAVMDLLSRGAEQVFAYGHDFFQSGYFKESEIYDVIDSGWHLLEPQKKYLANLLEVEPRFSCDLNTKSLLHLWYSQDVSQNDRYIDQLLGAESDHFFQNLTGNVLVFRSCNEIIFGKILENLCEKTQHLSVDVVCQNAFKPQLTCQNLRYIAVEKQPFNNEEIVNNKVLSDNYSTCVIPYNGIPLLHYLPLFEVALKKSVKQIILVNTRGAMKRYFDVQGLVNRCQKYASIRSEFRCLQDRFDRKGAF</sequence>
<dbReference type="EMBL" id="JAOWKX010000006">
    <property type="protein sequence ID" value="MCV2885449.1"/>
    <property type="molecule type" value="Genomic_DNA"/>
</dbReference>
<reference evidence="1 2" key="1">
    <citation type="submission" date="2022-10" db="EMBL/GenBank/DDBJ databases">
        <title>Aestuariibacter sp. AA17 isolated from Montipora capitata coral fragment.</title>
        <authorList>
            <person name="Emsley S.A."/>
            <person name="Pfannmuller K.M."/>
            <person name="Loughran R.M."/>
            <person name="Shlafstein M."/>
            <person name="Papke E."/>
            <person name="Saw J.H."/>
            <person name="Ushijima B."/>
            <person name="Videau P."/>
        </authorList>
    </citation>
    <scope>NUCLEOTIDE SEQUENCE [LARGE SCALE GENOMIC DNA]</scope>
    <source>
        <strain evidence="1 2">AA17</strain>
    </source>
</reference>
<gene>
    <name evidence="1" type="ORF">OE749_12160</name>
</gene>
<keyword evidence="2" id="KW-1185">Reference proteome</keyword>
<name>A0ABT3A9T8_9ALTE</name>
<protein>
    <submittedName>
        <fullName evidence="1">Uncharacterized protein</fullName>
    </submittedName>
</protein>
<accession>A0ABT3A9T8</accession>
<dbReference type="RefSeq" id="WP_263712741.1">
    <property type="nucleotide sequence ID" value="NZ_JAOWKX010000006.1"/>
</dbReference>
<proteinExistence type="predicted"/>
<dbReference type="Proteomes" id="UP001652504">
    <property type="component" value="Unassembled WGS sequence"/>
</dbReference>
<comment type="caution">
    <text evidence="1">The sequence shown here is derived from an EMBL/GenBank/DDBJ whole genome shotgun (WGS) entry which is preliminary data.</text>
</comment>
<organism evidence="1 2">
    <name type="scientific">Fluctibacter corallii</name>
    <dbReference type="NCBI Taxonomy" id="2984329"/>
    <lineage>
        <taxon>Bacteria</taxon>
        <taxon>Pseudomonadati</taxon>
        <taxon>Pseudomonadota</taxon>
        <taxon>Gammaproteobacteria</taxon>
        <taxon>Alteromonadales</taxon>
        <taxon>Alteromonadaceae</taxon>
        <taxon>Fluctibacter</taxon>
    </lineage>
</organism>
<evidence type="ECO:0000313" key="2">
    <source>
        <dbReference type="Proteomes" id="UP001652504"/>
    </source>
</evidence>
<evidence type="ECO:0000313" key="1">
    <source>
        <dbReference type="EMBL" id="MCV2885449.1"/>
    </source>
</evidence>